<gene>
    <name evidence="1" type="ORF">NU887_06790</name>
</gene>
<proteinExistence type="predicted"/>
<keyword evidence="2" id="KW-1185">Reference proteome</keyword>
<dbReference type="Proteomes" id="UP001142175">
    <property type="component" value="Unassembled WGS sequence"/>
</dbReference>
<evidence type="ECO:0000313" key="2">
    <source>
        <dbReference type="Proteomes" id="UP001142175"/>
    </source>
</evidence>
<dbReference type="RefSeq" id="WP_258422620.1">
    <property type="nucleotide sequence ID" value="NZ_JANSUY010000003.1"/>
</dbReference>
<evidence type="ECO:0000313" key="1">
    <source>
        <dbReference type="EMBL" id="MCR9014739.1"/>
    </source>
</evidence>
<accession>A0A9X2P2H9</accession>
<sequence>MSRGAIKKGITNTITYLLLINFINLTANFYQLSNLDQTLLKYDDPYDSVAEIVLEYFLEMDEDTVPDTELPDDKRKIFDLKSLFSNRKFHFPKMSIRYEKSCICYFKNLYQDIAAEKLNPPPKSIFF</sequence>
<name>A0A9X2P2H9_9BACT</name>
<dbReference type="AlphaFoldDB" id="A0A9X2P2H9"/>
<comment type="caution">
    <text evidence="1">The sequence shown here is derived from an EMBL/GenBank/DDBJ whole genome shotgun (WGS) entry which is preliminary data.</text>
</comment>
<organism evidence="1 2">
    <name type="scientific">Aquiflexum gelatinilyticum</name>
    <dbReference type="NCBI Taxonomy" id="2961943"/>
    <lineage>
        <taxon>Bacteria</taxon>
        <taxon>Pseudomonadati</taxon>
        <taxon>Bacteroidota</taxon>
        <taxon>Cytophagia</taxon>
        <taxon>Cytophagales</taxon>
        <taxon>Cyclobacteriaceae</taxon>
        <taxon>Aquiflexum</taxon>
    </lineage>
</organism>
<reference evidence="1" key="1">
    <citation type="submission" date="2022-08" db="EMBL/GenBank/DDBJ databases">
        <authorList>
            <person name="Zhang D."/>
        </authorList>
    </citation>
    <scope>NUCLEOTIDE SEQUENCE</scope>
    <source>
        <strain evidence="1">XJ19-11</strain>
    </source>
</reference>
<protein>
    <submittedName>
        <fullName evidence="1">Uncharacterized protein</fullName>
    </submittedName>
</protein>
<dbReference type="EMBL" id="JANSUY010000003">
    <property type="protein sequence ID" value="MCR9014739.1"/>
    <property type="molecule type" value="Genomic_DNA"/>
</dbReference>